<protein>
    <recommendedName>
        <fullName evidence="7">NADPH dehydrogenase</fullName>
        <ecNumber evidence="7">1.6.99.1</ecNumber>
    </recommendedName>
</protein>
<dbReference type="CDD" id="cd02932">
    <property type="entry name" value="OYE_YqiM_FMN"/>
    <property type="match status" value="1"/>
</dbReference>
<dbReference type="Gene3D" id="3.20.20.70">
    <property type="entry name" value="Aldolase class I"/>
    <property type="match status" value="1"/>
</dbReference>
<evidence type="ECO:0000256" key="3">
    <source>
        <dbReference type="ARBA" id="ARBA00022630"/>
    </source>
</evidence>
<comment type="caution">
    <text evidence="7">Lacks conserved residue(s) required for the propagation of feature annotation.</text>
</comment>
<comment type="subunit">
    <text evidence="7">Homotetramer.</text>
</comment>
<organism evidence="9 10">
    <name type="scientific">Paenisporosarcina quisquiliarum</name>
    <dbReference type="NCBI Taxonomy" id="365346"/>
    <lineage>
        <taxon>Bacteria</taxon>
        <taxon>Bacillati</taxon>
        <taxon>Bacillota</taxon>
        <taxon>Bacilli</taxon>
        <taxon>Bacillales</taxon>
        <taxon>Caryophanaceae</taxon>
        <taxon>Paenisporosarcina</taxon>
    </lineage>
</organism>
<evidence type="ECO:0000256" key="1">
    <source>
        <dbReference type="ARBA" id="ARBA00001917"/>
    </source>
</evidence>
<dbReference type="InterPro" id="IPR023663">
    <property type="entry name" value="NADPH_DH_bac"/>
</dbReference>
<evidence type="ECO:0000256" key="4">
    <source>
        <dbReference type="ARBA" id="ARBA00022643"/>
    </source>
</evidence>
<feature type="domain" description="NADH:flavin oxidoreductase/NADH oxidase N-terminal" evidence="8">
    <location>
        <begin position="5"/>
        <end position="327"/>
    </location>
</feature>
<keyword evidence="6 7" id="KW-0560">Oxidoreductase</keyword>
<proteinExistence type="inferred from homology"/>
<evidence type="ECO:0000259" key="8">
    <source>
        <dbReference type="Pfam" id="PF00724"/>
    </source>
</evidence>
<evidence type="ECO:0000256" key="7">
    <source>
        <dbReference type="HAMAP-Rule" id="MF_01614"/>
    </source>
</evidence>
<comment type="catalytic activity">
    <reaction evidence="7">
        <text>A + NADPH + H(+) = AH2 + NADP(+)</text>
        <dbReference type="Rhea" id="RHEA:13149"/>
        <dbReference type="ChEBI" id="CHEBI:13193"/>
        <dbReference type="ChEBI" id="CHEBI:15378"/>
        <dbReference type="ChEBI" id="CHEBI:17499"/>
        <dbReference type="ChEBI" id="CHEBI:57783"/>
        <dbReference type="ChEBI" id="CHEBI:58349"/>
        <dbReference type="EC" id="1.6.99.1"/>
    </reaction>
</comment>
<keyword evidence="3 7" id="KW-0285">Flavoprotein</keyword>
<evidence type="ECO:0000313" key="9">
    <source>
        <dbReference type="EMBL" id="MCZ8538004.1"/>
    </source>
</evidence>
<dbReference type="NCBIfam" id="NF010047">
    <property type="entry name" value="PRK13523.1"/>
    <property type="match status" value="1"/>
</dbReference>
<dbReference type="InterPro" id="IPR044152">
    <property type="entry name" value="YqjM-like"/>
</dbReference>
<reference evidence="9" key="1">
    <citation type="submission" date="2022-05" db="EMBL/GenBank/DDBJ databases">
        <authorList>
            <person name="Colautti A."/>
            <person name="Iacumin L."/>
        </authorList>
    </citation>
    <scope>NUCLEOTIDE SEQUENCE</scope>
    <source>
        <strain evidence="9">SK 55</strain>
    </source>
</reference>
<dbReference type="Pfam" id="PF00724">
    <property type="entry name" value="Oxidored_FMN"/>
    <property type="match status" value="1"/>
</dbReference>
<dbReference type="AlphaFoldDB" id="A0A9X3REJ7"/>
<dbReference type="GO" id="GO:0009636">
    <property type="term" value="P:response to toxic substance"/>
    <property type="evidence" value="ECO:0007669"/>
    <property type="project" value="UniProtKB-KW"/>
</dbReference>
<comment type="caution">
    <text evidence="9">The sequence shown here is derived from an EMBL/GenBank/DDBJ whole genome shotgun (WGS) entry which is preliminary data.</text>
</comment>
<sequence>MAKAKLFEEYTIKNVTFKNRIVMAPMCMYSSHNQDGQVEDWHRVHYPTRAVGQVGLIILEATAVLPEGRISAQDLGIWSDEHTAGLSELVQTMKVHGSKTGIQLAHAGRKATVDGDIFAPSPLAFNDQYKTPVEMSTDDIAKTVNAFKDGAIRAKEAGFDVIELHGAHGYLINEFLSPLTNKRTDEYGGSDENRYRLLREVIDAVRSVWEGPLFVRISAHDYTEGGMTPESYVTMTKWMKEQDVDLIDVSSGANVPATIDSFPGYQVKFAETIKYETPIATGAVGMITSPLQAEEILKNERADLIFLARELLRDPYWPYRAAKELRTEIKSPVQYERGWL</sequence>
<feature type="binding site" evidence="7">
    <location>
        <position position="29"/>
    </location>
    <ligand>
        <name>substrate</name>
    </ligand>
</feature>
<dbReference type="GO" id="GO:0003959">
    <property type="term" value="F:NADPH dehydrogenase activity"/>
    <property type="evidence" value="ECO:0007669"/>
    <property type="project" value="UniProtKB-UniRule"/>
</dbReference>
<dbReference type="SUPFAM" id="SSF51395">
    <property type="entry name" value="FMN-linked oxidoreductases"/>
    <property type="match status" value="1"/>
</dbReference>
<dbReference type="HAMAP" id="MF_01614">
    <property type="entry name" value="NamA"/>
    <property type="match status" value="1"/>
</dbReference>
<evidence type="ECO:0000256" key="6">
    <source>
        <dbReference type="ARBA" id="ARBA00023002"/>
    </source>
</evidence>
<keyword evidence="5 7" id="KW-0521">NADP</keyword>
<dbReference type="GO" id="GO:0050661">
    <property type="term" value="F:NADP binding"/>
    <property type="evidence" value="ECO:0007669"/>
    <property type="project" value="UniProtKB-UniRule"/>
</dbReference>
<gene>
    <name evidence="7 9" type="primary">namA</name>
    <name evidence="9" type="ORF">M9R32_12480</name>
</gene>
<name>A0A9X3REJ7_9BACL</name>
<feature type="binding site" evidence="7">
    <location>
        <position position="216"/>
    </location>
    <ligand>
        <name>FMN</name>
        <dbReference type="ChEBI" id="CHEBI:58210"/>
    </ligand>
</feature>
<keyword evidence="2 7" id="KW-0216">Detoxification</keyword>
<dbReference type="PANTHER" id="PTHR43303">
    <property type="entry name" value="NADPH DEHYDROGENASE C23G7.10C-RELATED"/>
    <property type="match status" value="1"/>
</dbReference>
<feature type="binding site" evidence="7">
    <location>
        <begin position="308"/>
        <end position="309"/>
    </location>
    <ligand>
        <name>FMN</name>
        <dbReference type="ChEBI" id="CHEBI:58210"/>
    </ligand>
</feature>
<dbReference type="RefSeq" id="WP_269927074.1">
    <property type="nucleotide sequence ID" value="NZ_JAMKBJ010000011.1"/>
</dbReference>
<comment type="similarity">
    <text evidence="7">Belongs to the NADH:flavin oxidoreductase/NADH oxidase family. NamA subfamily.</text>
</comment>
<feature type="binding site" evidence="7">
    <location>
        <begin position="165"/>
        <end position="168"/>
    </location>
    <ligand>
        <name>substrate</name>
    </ligand>
</feature>
<dbReference type="Proteomes" id="UP001152173">
    <property type="component" value="Unassembled WGS sequence"/>
</dbReference>
<evidence type="ECO:0000313" key="10">
    <source>
        <dbReference type="Proteomes" id="UP001152173"/>
    </source>
</evidence>
<evidence type="ECO:0000256" key="5">
    <source>
        <dbReference type="ARBA" id="ARBA00022857"/>
    </source>
</evidence>
<keyword evidence="4 7" id="KW-0288">FMN</keyword>
<dbReference type="InterPro" id="IPR001155">
    <property type="entry name" value="OxRdtase_FMN_N"/>
</dbReference>
<accession>A0A9X3REJ7</accession>
<dbReference type="EC" id="1.6.99.1" evidence="7"/>
<comment type="cofactor">
    <cofactor evidence="1 7">
        <name>FMN</name>
        <dbReference type="ChEBI" id="CHEBI:58210"/>
    </cofactor>
</comment>
<dbReference type="PANTHER" id="PTHR43303:SF4">
    <property type="entry name" value="NADPH DEHYDROGENASE C23G7.10C-RELATED"/>
    <property type="match status" value="1"/>
</dbReference>
<evidence type="ECO:0000256" key="2">
    <source>
        <dbReference type="ARBA" id="ARBA00022575"/>
    </source>
</evidence>
<feature type="binding site" evidence="7">
    <location>
        <position position="103"/>
    </location>
    <ligand>
        <name>FMN</name>
        <dbReference type="ChEBI" id="CHEBI:58210"/>
    </ligand>
</feature>
<feature type="binding site" evidence="7">
    <location>
        <position position="61"/>
    </location>
    <ligand>
        <name>FMN</name>
        <dbReference type="ChEBI" id="CHEBI:58210"/>
    </ligand>
</feature>
<dbReference type="EMBL" id="JAMKBJ010000011">
    <property type="protein sequence ID" value="MCZ8538004.1"/>
    <property type="molecule type" value="Genomic_DNA"/>
</dbReference>
<comment type="function">
    <text evidence="7">Catalyzes the reduction of the double bond of an array of alpha,beta-unsaturated aldehydes and ketones. It also reduces the nitro group of nitroester and nitroaromatic compounds. It could have a role in detoxification processes.</text>
</comment>
<dbReference type="InterPro" id="IPR013785">
    <property type="entry name" value="Aldolase_TIM"/>
</dbReference>
<keyword evidence="10" id="KW-1185">Reference proteome</keyword>
<dbReference type="GO" id="GO:0010181">
    <property type="term" value="F:FMN binding"/>
    <property type="evidence" value="ECO:0007669"/>
    <property type="project" value="UniProtKB-UniRule"/>
</dbReference>